<feature type="transmembrane region" description="Helical" evidence="1">
    <location>
        <begin position="110"/>
        <end position="134"/>
    </location>
</feature>
<evidence type="ECO:0000313" key="3">
    <source>
        <dbReference type="EMBL" id="KAG5171598.1"/>
    </source>
</evidence>
<protein>
    <submittedName>
        <fullName evidence="3">Uncharacterized protein</fullName>
    </submittedName>
</protein>
<feature type="transmembrane region" description="Helical" evidence="1">
    <location>
        <begin position="296"/>
        <end position="318"/>
    </location>
</feature>
<feature type="transmembrane region" description="Helical" evidence="1">
    <location>
        <begin position="180"/>
        <end position="199"/>
    </location>
</feature>
<keyword evidence="2" id="KW-0732">Signal</keyword>
<feature type="transmembrane region" description="Helical" evidence="1">
    <location>
        <begin position="154"/>
        <end position="173"/>
    </location>
</feature>
<keyword evidence="1" id="KW-0472">Membrane</keyword>
<feature type="transmembrane region" description="Helical" evidence="1">
    <location>
        <begin position="215"/>
        <end position="236"/>
    </location>
</feature>
<evidence type="ECO:0000256" key="1">
    <source>
        <dbReference type="SAM" id="Phobius"/>
    </source>
</evidence>
<keyword evidence="1" id="KW-1133">Transmembrane helix</keyword>
<feature type="transmembrane region" description="Helical" evidence="1">
    <location>
        <begin position="257"/>
        <end position="284"/>
    </location>
</feature>
<feature type="chain" id="PRO_5034239487" evidence="2">
    <location>
        <begin position="25"/>
        <end position="330"/>
    </location>
</feature>
<reference evidence="3" key="1">
    <citation type="submission" date="2021-02" db="EMBL/GenBank/DDBJ databases">
        <title>Psilocybe cubensis genome.</title>
        <authorList>
            <person name="Mckernan K.J."/>
            <person name="Crawford S."/>
            <person name="Trippe A."/>
            <person name="Kane L.T."/>
            <person name="Mclaughlin S."/>
        </authorList>
    </citation>
    <scope>NUCLEOTIDE SEQUENCE [LARGE SCALE GENOMIC DNA]</scope>
    <source>
        <strain evidence="3">MGC-MH-2018</strain>
    </source>
</reference>
<keyword evidence="1" id="KW-0812">Transmembrane</keyword>
<feature type="signal peptide" evidence="2">
    <location>
        <begin position="1"/>
        <end position="24"/>
    </location>
</feature>
<dbReference type="OrthoDB" id="72269at2759"/>
<dbReference type="AlphaFoldDB" id="A0A8H7Y5M3"/>
<comment type="caution">
    <text evidence="3">The sequence shown here is derived from an EMBL/GenBank/DDBJ whole genome shotgun (WGS) entry which is preliminary data.</text>
</comment>
<gene>
    <name evidence="3" type="ORF">JR316_003685</name>
</gene>
<proteinExistence type="predicted"/>
<evidence type="ECO:0000256" key="2">
    <source>
        <dbReference type="SAM" id="SignalP"/>
    </source>
</evidence>
<organism evidence="3">
    <name type="scientific">Psilocybe cubensis</name>
    <name type="common">Psychedelic mushroom</name>
    <name type="synonym">Stropharia cubensis</name>
    <dbReference type="NCBI Taxonomy" id="181762"/>
    <lineage>
        <taxon>Eukaryota</taxon>
        <taxon>Fungi</taxon>
        <taxon>Dikarya</taxon>
        <taxon>Basidiomycota</taxon>
        <taxon>Agaricomycotina</taxon>
        <taxon>Agaricomycetes</taxon>
        <taxon>Agaricomycetidae</taxon>
        <taxon>Agaricales</taxon>
        <taxon>Agaricineae</taxon>
        <taxon>Strophariaceae</taxon>
        <taxon>Psilocybe</taxon>
    </lineage>
</organism>
<name>A0A8H7Y5M3_PSICU</name>
<sequence>MSRLFLALFAALVVLASRFLYGHAEHAHMGDHILPQCTASQPYSLRYTGLAPLDAQICNYVVVFHSVLVPQNGAHTPIISYFAAAGAPYALLTVLNRFSRPRLDPLAYPTLWLMATQIFSFGLTFPIYSFLWVYTSNGRLPMPLRSFTRVDAESVLFAMVLGGAIPSIAMVYLLDPYITWLWQIYPVFIFLFRHLYLLIRPPSDSAQSAFPVLRFTYIATFIAALLSHIVIVWPLFADWSALKTLIIPSITPLEPSATLRLIVLHFLKWDFLLGYLGAALASLWSAQSPKQLLAMIAWYVFSSPLIGIGAAFMALAIWRDARDQGSINLE</sequence>
<dbReference type="EMBL" id="JAFIQS010000003">
    <property type="protein sequence ID" value="KAG5171598.1"/>
    <property type="molecule type" value="Genomic_DNA"/>
</dbReference>
<feature type="transmembrane region" description="Helical" evidence="1">
    <location>
        <begin position="78"/>
        <end position="98"/>
    </location>
</feature>
<accession>A0A8H7Y5M3</accession>